<keyword evidence="7" id="KW-1185">Reference proteome</keyword>
<evidence type="ECO:0000313" key="6">
    <source>
        <dbReference type="EMBL" id="AEJ60410.1"/>
    </source>
</evidence>
<dbReference type="AlphaFoldDB" id="G0GC46"/>
<dbReference type="InterPro" id="IPR018484">
    <property type="entry name" value="FGGY_N"/>
</dbReference>
<evidence type="ECO:0000256" key="3">
    <source>
        <dbReference type="ARBA" id="ARBA00022777"/>
    </source>
</evidence>
<dbReference type="STRING" id="869211.Spith_0123"/>
<dbReference type="Pfam" id="PF00370">
    <property type="entry name" value="FGGY_N"/>
    <property type="match status" value="1"/>
</dbReference>
<sequence>MAYLLGFDVGSSSIKASLLDADTGKRVAQAVSPQVELEIKALKPGWAEQSPLTWWEHVKRAAAMLREQAPSGMAQVAGIGISYQMHGLVTLDREGRPLRDAIIWCDSRAVPYGEKAFRALGPERCLAELLNSPGNFTAAKLAWVKEHEPDVFERIWKIMLPGDYIAYRFTGRVATTPSGLSEGILWDVKDDGPARFLMEYFGFPEDILPEVVPSFSDQGRVLKEVAEELGIPAGVPVAYRAGDQPNNAFSLAVLNPGEAATTAGTSGVVYGVTDRPAYDTRSRVNTFVHVNHGKTHPRYGVLLCLNGTGILNRWVKQQAVDLDDRTVGYEVLNEWASRVPVGSEGVVILPYGNGAERTLENRDIGGSIHHLNFNIHRREHLLRAAQEGIVFALAYGMEIMEEMGMPTEVVRAGHANMFLSPLFREAFANTTGARIELFDTDGSEGAARGAGVGVGIYSRPEEAYVGLSRKGEVSPEPDLMERYREAYERWKETLRTVLGG</sequence>
<dbReference type="InterPro" id="IPR043129">
    <property type="entry name" value="ATPase_NBD"/>
</dbReference>
<dbReference type="InterPro" id="IPR050406">
    <property type="entry name" value="FGGY_Carb_Kinase"/>
</dbReference>
<evidence type="ECO:0000259" key="5">
    <source>
        <dbReference type="Pfam" id="PF02782"/>
    </source>
</evidence>
<dbReference type="InterPro" id="IPR018485">
    <property type="entry name" value="FGGY_C"/>
</dbReference>
<comment type="similarity">
    <text evidence="1">Belongs to the FGGY kinase family.</text>
</comment>
<dbReference type="KEGG" id="stq:Spith_0123"/>
<accession>G0GC46</accession>
<dbReference type="CDD" id="cd07809">
    <property type="entry name" value="ASKHA_NBD_FGGY_BaXK-like"/>
    <property type="match status" value="1"/>
</dbReference>
<dbReference type="GO" id="GO:0016301">
    <property type="term" value="F:kinase activity"/>
    <property type="evidence" value="ECO:0007669"/>
    <property type="project" value="UniProtKB-KW"/>
</dbReference>
<dbReference type="RefSeq" id="WP_014623816.1">
    <property type="nucleotide sequence ID" value="NC_017583.1"/>
</dbReference>
<dbReference type="OrthoDB" id="9805576at2"/>
<evidence type="ECO:0000256" key="2">
    <source>
        <dbReference type="ARBA" id="ARBA00022679"/>
    </source>
</evidence>
<name>G0GC46_WINT7</name>
<feature type="domain" description="Carbohydrate kinase FGGY C-terminal" evidence="5">
    <location>
        <begin position="260"/>
        <end position="450"/>
    </location>
</feature>
<dbReference type="HOGENOM" id="CLU_009281_3_0_12"/>
<dbReference type="GO" id="GO:0005975">
    <property type="term" value="P:carbohydrate metabolic process"/>
    <property type="evidence" value="ECO:0007669"/>
    <property type="project" value="InterPro"/>
</dbReference>
<reference evidence="6 7" key="1">
    <citation type="submission" date="2011-06" db="EMBL/GenBank/DDBJ databases">
        <title>The complete genome of Spirochaeta thermophila DSM 6578.</title>
        <authorList>
            <consortium name="US DOE Joint Genome Institute (JGI-PGF)"/>
            <person name="Lucas S."/>
            <person name="Lapidus A."/>
            <person name="Bruce D."/>
            <person name="Goodwin L."/>
            <person name="Pitluck S."/>
            <person name="Peters L."/>
            <person name="Kyrpides N."/>
            <person name="Mavromatis K."/>
            <person name="Ivanova N."/>
            <person name="Mikailova N."/>
            <person name="Pagani I."/>
            <person name="Chertkov O."/>
            <person name="Detter J.C."/>
            <person name="Tapia R."/>
            <person name="Han C."/>
            <person name="Land M."/>
            <person name="Hauser L."/>
            <person name="Markowitz V."/>
            <person name="Cheng J.-F."/>
            <person name="Hugenholtz P."/>
            <person name="Woyke T."/>
            <person name="Wu D."/>
            <person name="Spring S."/>
            <person name="Merkhoffer B."/>
            <person name="Schneider S."/>
            <person name="Klenk H.-P."/>
            <person name="Eisen J.A."/>
        </authorList>
    </citation>
    <scope>NUCLEOTIDE SEQUENCE [LARGE SCALE GENOMIC DNA]</scope>
    <source>
        <strain evidence="7">ATCC 700085 / DSM 6578 / Z-1203</strain>
    </source>
</reference>
<keyword evidence="2" id="KW-0808">Transferase</keyword>
<gene>
    <name evidence="6" type="ordered locus">Spith_0123</name>
</gene>
<dbReference type="PANTHER" id="PTHR43095:SF5">
    <property type="entry name" value="XYLULOSE KINASE"/>
    <property type="match status" value="1"/>
</dbReference>
<feature type="domain" description="Carbohydrate kinase FGGY N-terminal" evidence="4">
    <location>
        <begin position="3"/>
        <end position="248"/>
    </location>
</feature>
<dbReference type="EMBL" id="CP002903">
    <property type="protein sequence ID" value="AEJ60410.1"/>
    <property type="molecule type" value="Genomic_DNA"/>
</dbReference>
<evidence type="ECO:0000256" key="1">
    <source>
        <dbReference type="ARBA" id="ARBA00009156"/>
    </source>
</evidence>
<dbReference type="Gene3D" id="3.30.420.40">
    <property type="match status" value="2"/>
</dbReference>
<organism evidence="6 7">
    <name type="scientific">Winmispira thermophila (strain ATCC 700085 / DSM 6578 / Z-1203)</name>
    <name type="common">Spirochaeta thermophila</name>
    <dbReference type="NCBI Taxonomy" id="869211"/>
    <lineage>
        <taxon>Bacteria</taxon>
        <taxon>Pseudomonadati</taxon>
        <taxon>Spirochaetota</taxon>
        <taxon>Spirochaetia</taxon>
        <taxon>Winmispirales</taxon>
        <taxon>Winmispiraceae</taxon>
        <taxon>Winmispira</taxon>
    </lineage>
</organism>
<dbReference type="SUPFAM" id="SSF53067">
    <property type="entry name" value="Actin-like ATPase domain"/>
    <property type="match status" value="2"/>
</dbReference>
<dbReference type="InterPro" id="IPR000577">
    <property type="entry name" value="Carb_kinase_FGGY"/>
</dbReference>
<dbReference type="PIRSF" id="PIRSF000538">
    <property type="entry name" value="GlpK"/>
    <property type="match status" value="1"/>
</dbReference>
<dbReference type="Pfam" id="PF02782">
    <property type="entry name" value="FGGY_C"/>
    <property type="match status" value="1"/>
</dbReference>
<evidence type="ECO:0000313" key="7">
    <source>
        <dbReference type="Proteomes" id="UP000007254"/>
    </source>
</evidence>
<dbReference type="PANTHER" id="PTHR43095">
    <property type="entry name" value="SUGAR KINASE"/>
    <property type="match status" value="1"/>
</dbReference>
<protein>
    <submittedName>
        <fullName evidence="6">Carbohydrate kinase, FGGY</fullName>
    </submittedName>
</protein>
<keyword evidence="3 6" id="KW-0418">Kinase</keyword>
<proteinExistence type="inferred from homology"/>
<dbReference type="Proteomes" id="UP000007254">
    <property type="component" value="Chromosome"/>
</dbReference>
<evidence type="ECO:0000259" key="4">
    <source>
        <dbReference type="Pfam" id="PF00370"/>
    </source>
</evidence>